<dbReference type="AlphaFoldDB" id="A0A6J7QEF4"/>
<proteinExistence type="predicted"/>
<dbReference type="InterPro" id="IPR052716">
    <property type="entry name" value="MOSC_domain"/>
</dbReference>
<dbReference type="GO" id="GO:0030170">
    <property type="term" value="F:pyridoxal phosphate binding"/>
    <property type="evidence" value="ECO:0007669"/>
    <property type="project" value="InterPro"/>
</dbReference>
<protein>
    <submittedName>
        <fullName evidence="2">Unannotated protein</fullName>
    </submittedName>
</protein>
<dbReference type="Gene3D" id="2.40.33.20">
    <property type="entry name" value="PK beta-barrel domain-like"/>
    <property type="match status" value="1"/>
</dbReference>
<sequence>MSAIVVAVHIWPAGFDTPTPVDELELDWGGPLGDRHHGLTMASDTRQKDVFPRGTTIRNHRQISIVDVAELESISEALGIGVIAPGVIADNICTEGIPGLTELPRMTRLLFAGGAVVMLGGENFPCTIAGALVGAQYGTAAEKFPKAAMGRRGVTGWVEHPGRIHAGELIEVRLP</sequence>
<dbReference type="PANTHER" id="PTHR36930">
    <property type="entry name" value="METAL-SULFUR CLUSTER BIOSYNTHESIS PROTEINS YUAD-RELATED"/>
    <property type="match status" value="1"/>
</dbReference>
<gene>
    <name evidence="2" type="ORF">UFOPK4043_01319</name>
</gene>
<dbReference type="InterPro" id="IPR005302">
    <property type="entry name" value="MoCF_Sase_C"/>
</dbReference>
<dbReference type="InterPro" id="IPR011037">
    <property type="entry name" value="Pyrv_Knase-like_insert_dom_sf"/>
</dbReference>
<reference evidence="2" key="1">
    <citation type="submission" date="2020-05" db="EMBL/GenBank/DDBJ databases">
        <authorList>
            <person name="Chiriac C."/>
            <person name="Salcher M."/>
            <person name="Ghai R."/>
            <person name="Kavagutti S V."/>
        </authorList>
    </citation>
    <scope>NUCLEOTIDE SEQUENCE</scope>
</reference>
<evidence type="ECO:0000313" key="2">
    <source>
        <dbReference type="EMBL" id="CAB5016027.1"/>
    </source>
</evidence>
<dbReference type="EMBL" id="CAFBPA010000232">
    <property type="protein sequence ID" value="CAB5016027.1"/>
    <property type="molecule type" value="Genomic_DNA"/>
</dbReference>
<name>A0A6J7QEF4_9ZZZZ</name>
<evidence type="ECO:0000259" key="1">
    <source>
        <dbReference type="PROSITE" id="PS51340"/>
    </source>
</evidence>
<dbReference type="PROSITE" id="PS51340">
    <property type="entry name" value="MOSC"/>
    <property type="match status" value="1"/>
</dbReference>
<organism evidence="2">
    <name type="scientific">freshwater metagenome</name>
    <dbReference type="NCBI Taxonomy" id="449393"/>
    <lineage>
        <taxon>unclassified sequences</taxon>
        <taxon>metagenomes</taxon>
        <taxon>ecological metagenomes</taxon>
    </lineage>
</organism>
<dbReference type="GO" id="GO:0030151">
    <property type="term" value="F:molybdenum ion binding"/>
    <property type="evidence" value="ECO:0007669"/>
    <property type="project" value="InterPro"/>
</dbReference>
<dbReference type="SUPFAM" id="SSF50800">
    <property type="entry name" value="PK beta-barrel domain-like"/>
    <property type="match status" value="1"/>
</dbReference>
<accession>A0A6J7QEF4</accession>
<feature type="domain" description="MOSC" evidence="1">
    <location>
        <begin position="18"/>
        <end position="173"/>
    </location>
</feature>
<dbReference type="Pfam" id="PF03473">
    <property type="entry name" value="MOSC"/>
    <property type="match status" value="1"/>
</dbReference>
<dbReference type="GO" id="GO:0003824">
    <property type="term" value="F:catalytic activity"/>
    <property type="evidence" value="ECO:0007669"/>
    <property type="project" value="InterPro"/>
</dbReference>
<dbReference type="PANTHER" id="PTHR36930:SF1">
    <property type="entry name" value="MOSC DOMAIN-CONTAINING PROTEIN"/>
    <property type="match status" value="1"/>
</dbReference>